<gene>
    <name evidence="1" type="ORF">HMPREF0645_1425</name>
</gene>
<evidence type="ECO:0000313" key="1">
    <source>
        <dbReference type="EMBL" id="EFA44177.1"/>
    </source>
</evidence>
<protein>
    <submittedName>
        <fullName evidence="1">Uncharacterized protein</fullName>
    </submittedName>
</protein>
<dbReference type="EMBL" id="ACKS01000060">
    <property type="protein sequence ID" value="EFA44177.1"/>
    <property type="molecule type" value="Genomic_DNA"/>
</dbReference>
<dbReference type="HOGENOM" id="CLU_074562_0_0_10"/>
<dbReference type="AlphaFoldDB" id="D1PWU0"/>
<dbReference type="RefSeq" id="WP_007173529.1">
    <property type="nucleotide sequence ID" value="NZ_GG704780.1"/>
</dbReference>
<organism evidence="1 2">
    <name type="scientific">Hallella bergensis DSM 17361</name>
    <dbReference type="NCBI Taxonomy" id="585502"/>
    <lineage>
        <taxon>Bacteria</taxon>
        <taxon>Pseudomonadati</taxon>
        <taxon>Bacteroidota</taxon>
        <taxon>Bacteroidia</taxon>
        <taxon>Bacteroidales</taxon>
        <taxon>Prevotellaceae</taxon>
        <taxon>Hallella</taxon>
    </lineage>
</organism>
<name>D1PWU0_9BACT</name>
<reference evidence="1 2" key="1">
    <citation type="submission" date="2009-10" db="EMBL/GenBank/DDBJ databases">
        <authorList>
            <person name="Qin X."/>
            <person name="Bachman B."/>
            <person name="Battles P."/>
            <person name="Bell A."/>
            <person name="Bess C."/>
            <person name="Bickham C."/>
            <person name="Chaboub L."/>
            <person name="Chen D."/>
            <person name="Coyle M."/>
            <person name="Deiros D.R."/>
            <person name="Dinh H."/>
            <person name="Forbes L."/>
            <person name="Fowler G."/>
            <person name="Francisco L."/>
            <person name="Fu Q."/>
            <person name="Gubbala S."/>
            <person name="Hale W."/>
            <person name="Han Y."/>
            <person name="Hemphill L."/>
            <person name="Highlander S.K."/>
            <person name="Hirani K."/>
            <person name="Hogues M."/>
            <person name="Jackson L."/>
            <person name="Jakkamsetti A."/>
            <person name="Javaid M."/>
            <person name="Jiang H."/>
            <person name="Korchina V."/>
            <person name="Kovar C."/>
            <person name="Lara F."/>
            <person name="Lee S."/>
            <person name="Mata R."/>
            <person name="Mathew T."/>
            <person name="Moen C."/>
            <person name="Morales K."/>
            <person name="Munidasa M."/>
            <person name="Nazareth L."/>
            <person name="Ngo R."/>
            <person name="Nguyen L."/>
            <person name="Okwuonu G."/>
            <person name="Ongeri F."/>
            <person name="Patil S."/>
            <person name="Petrosino J."/>
            <person name="Pham C."/>
            <person name="Pham P."/>
            <person name="Pu L.-L."/>
            <person name="Puazo M."/>
            <person name="Raj R."/>
            <person name="Reid J."/>
            <person name="Rouhana J."/>
            <person name="Saada N."/>
            <person name="Shang Y."/>
            <person name="Simmons D."/>
            <person name="Thornton R."/>
            <person name="Warren J."/>
            <person name="Weissenberger G."/>
            <person name="Zhang J."/>
            <person name="Zhang L."/>
            <person name="Zhou C."/>
            <person name="Zhu D."/>
            <person name="Muzny D."/>
            <person name="Worley K."/>
            <person name="Gibbs R."/>
        </authorList>
    </citation>
    <scope>NUCLEOTIDE SEQUENCE [LARGE SCALE GENOMIC DNA]</scope>
    <source>
        <strain evidence="1 2">DSM 17361</strain>
    </source>
</reference>
<dbReference type="Proteomes" id="UP000003160">
    <property type="component" value="Unassembled WGS sequence"/>
</dbReference>
<sequence>MNFNIRNLIIRLIDIFYREPNLIIKYYRQSCSKHTDNNDRYIFMVDGRVGHGGMFDRLKGLISVYAVAQAQHKDFRIHWTYPFCLEKYLEPNSYDWRIKDNDIVYHFPQSRPLFLYGECYAPVRLMKNRKRESHFYYGYNSLTEINARFGKKYDWGELYRELFKPTAYLQQHLDFYQKEIGTTYIAVHTRFLNLLGDRNETAINPVLPHDKQLQLMQKATRAIRQIIDEHKTENFPSLRVMLASDSMIFIQYATKQIPSIYIVPGTVKHIDTSGKTDDSENIKLFTDYYLLAHAQKVYSLWHEGMWKSAFPEYAAKIGGVDFIRKTF</sequence>
<dbReference type="eggNOG" id="ENOG502Z9ZT">
    <property type="taxonomic scope" value="Bacteria"/>
</dbReference>
<keyword evidence="2" id="KW-1185">Reference proteome</keyword>
<comment type="caution">
    <text evidence="1">The sequence shown here is derived from an EMBL/GenBank/DDBJ whole genome shotgun (WGS) entry which is preliminary data.</text>
</comment>
<accession>D1PWU0</accession>
<dbReference type="Gene3D" id="3.40.50.11350">
    <property type="match status" value="1"/>
</dbReference>
<proteinExistence type="predicted"/>
<dbReference type="OrthoDB" id="9806024at2"/>
<evidence type="ECO:0000313" key="2">
    <source>
        <dbReference type="Proteomes" id="UP000003160"/>
    </source>
</evidence>